<dbReference type="InterPro" id="IPR029098">
    <property type="entry name" value="Acetyltransf_C"/>
</dbReference>
<evidence type="ECO:0000259" key="7">
    <source>
        <dbReference type="Pfam" id="PF13720"/>
    </source>
</evidence>
<reference evidence="8" key="2">
    <citation type="submission" date="2014-09" db="EMBL/GenBank/DDBJ databases">
        <title>Criblamydia sequanensis harbors a mega-plasmid encoding arsenite resistance.</title>
        <authorList>
            <person name="Bertelli C."/>
            <person name="Goesmann A."/>
            <person name="Greub G."/>
        </authorList>
    </citation>
    <scope>NUCLEOTIDE SEQUENCE [LARGE SCALE GENOMIC DNA]</scope>
    <source>
        <strain evidence="8">CRIB-18</strain>
    </source>
</reference>
<evidence type="ECO:0000313" key="9">
    <source>
        <dbReference type="Proteomes" id="UP000031552"/>
    </source>
</evidence>
<accession>A0A090CY10</accession>
<dbReference type="AlphaFoldDB" id="A0A090CY10"/>
<sequence>MNKRNIHPTAIIQPGAQIGENVTIEPYAIIKENVVLRDGVTIKSHAYIDGYTTIGENTTIYPSAVIGTKTQDLKYKGEKTFVHIGKSCEIREFVTINSSCQENSVVEVGDHCLLMAYCHVAHNCTIGDFVVMSNGATLAGHVNVEDHAIIGGMTPIHQFTNVGTYAMVGGLSRITNDIPPYTIGGGIPFKYGGLNIIGLKRHGFSLEVRQELSKAFKLIFRSQLKLKEALAACETELKQTPEVKHFIHFCHTSKRGLMGIGSEKNEEETEKLEAVLE</sequence>
<comment type="catalytic activity">
    <reaction evidence="6">
        <text>a (3R)-hydroxyacyl-[ACP] + UDP-N-acetyl-alpha-D-glucosamine = a UDP-3-O-[(3R)-3-hydroxyacyl]-N-acetyl-alpha-D-glucosamine + holo-[ACP]</text>
        <dbReference type="Rhea" id="RHEA:67812"/>
        <dbReference type="Rhea" id="RHEA-COMP:9685"/>
        <dbReference type="Rhea" id="RHEA-COMP:9945"/>
        <dbReference type="ChEBI" id="CHEBI:57705"/>
        <dbReference type="ChEBI" id="CHEBI:64479"/>
        <dbReference type="ChEBI" id="CHEBI:78827"/>
        <dbReference type="ChEBI" id="CHEBI:173225"/>
        <dbReference type="EC" id="2.3.1.129"/>
    </reaction>
</comment>
<evidence type="ECO:0000256" key="1">
    <source>
        <dbReference type="ARBA" id="ARBA00022516"/>
    </source>
</evidence>
<evidence type="ECO:0000256" key="3">
    <source>
        <dbReference type="ARBA" id="ARBA00022679"/>
    </source>
</evidence>
<dbReference type="STRING" id="1437425.CSEC_0207"/>
<comment type="subunit">
    <text evidence="6">Homotrimer.</text>
</comment>
<feature type="domain" description="UDP N-acetylglucosamine O-acyltransferase C-terminal" evidence="7">
    <location>
        <begin position="177"/>
        <end position="258"/>
    </location>
</feature>
<organism evidence="8 9">
    <name type="scientific">Candidatus Criblamydia sequanensis CRIB-18</name>
    <dbReference type="NCBI Taxonomy" id="1437425"/>
    <lineage>
        <taxon>Bacteria</taxon>
        <taxon>Pseudomonadati</taxon>
        <taxon>Chlamydiota</taxon>
        <taxon>Chlamydiia</taxon>
        <taxon>Parachlamydiales</taxon>
        <taxon>Candidatus Criblamydiaceae</taxon>
        <taxon>Candidatus Criblamydia</taxon>
    </lineage>
</organism>
<comment type="subcellular location">
    <subcellularLocation>
        <location evidence="6">Cytoplasm</location>
    </subcellularLocation>
</comment>
<comment type="similarity">
    <text evidence="6">Belongs to the transferase hexapeptide repeat family. LpxA subfamily.</text>
</comment>
<evidence type="ECO:0000313" key="8">
    <source>
        <dbReference type="EMBL" id="CDR33046.1"/>
    </source>
</evidence>
<dbReference type="GO" id="GO:0009245">
    <property type="term" value="P:lipid A biosynthetic process"/>
    <property type="evidence" value="ECO:0007669"/>
    <property type="project" value="UniProtKB-UniRule"/>
</dbReference>
<evidence type="ECO:0000256" key="2">
    <source>
        <dbReference type="ARBA" id="ARBA00022556"/>
    </source>
</evidence>
<dbReference type="HAMAP" id="MF_00387">
    <property type="entry name" value="LpxA"/>
    <property type="match status" value="1"/>
</dbReference>
<dbReference type="CDD" id="cd03351">
    <property type="entry name" value="LbH_UDP-GlcNAc_AT"/>
    <property type="match status" value="1"/>
</dbReference>
<keyword evidence="6" id="KW-0677">Repeat</keyword>
<keyword evidence="5 6" id="KW-0012">Acyltransferase</keyword>
<comment type="caution">
    <text evidence="8">The sequence shown here is derived from an EMBL/GenBank/DDBJ whole genome shotgun (WGS) entry which is preliminary data.</text>
</comment>
<evidence type="ECO:0000256" key="6">
    <source>
        <dbReference type="HAMAP-Rule" id="MF_00387"/>
    </source>
</evidence>
<keyword evidence="9" id="KW-1185">Reference proteome</keyword>
<dbReference type="InterPro" id="IPR011004">
    <property type="entry name" value="Trimer_LpxA-like_sf"/>
</dbReference>
<dbReference type="InterPro" id="IPR010137">
    <property type="entry name" value="Lipid_A_LpxA"/>
</dbReference>
<dbReference type="NCBIfam" id="NF003657">
    <property type="entry name" value="PRK05289.1"/>
    <property type="match status" value="1"/>
</dbReference>
<keyword evidence="3 6" id="KW-0808">Transferase</keyword>
<evidence type="ECO:0000256" key="5">
    <source>
        <dbReference type="ARBA" id="ARBA00023315"/>
    </source>
</evidence>
<keyword evidence="4 6" id="KW-0443">Lipid metabolism</keyword>
<proteinExistence type="inferred from homology"/>
<dbReference type="InterPro" id="IPR001451">
    <property type="entry name" value="Hexapep"/>
</dbReference>
<dbReference type="OrthoDB" id="9807278at2"/>
<dbReference type="GO" id="GO:0016020">
    <property type="term" value="C:membrane"/>
    <property type="evidence" value="ECO:0007669"/>
    <property type="project" value="GOC"/>
</dbReference>
<dbReference type="Pfam" id="PF13720">
    <property type="entry name" value="Acetyltransf_11"/>
    <property type="match status" value="1"/>
</dbReference>
<dbReference type="GO" id="GO:0005737">
    <property type="term" value="C:cytoplasm"/>
    <property type="evidence" value="ECO:0007669"/>
    <property type="project" value="UniProtKB-SubCell"/>
</dbReference>
<dbReference type="eggNOG" id="COG1043">
    <property type="taxonomic scope" value="Bacteria"/>
</dbReference>
<comment type="function">
    <text evidence="6">Involved in the biosynthesis of lipid A, a phosphorylated glycolipid that anchors the lipopolysaccharide to the outer membrane of the cell.</text>
</comment>
<dbReference type="Gene3D" id="1.20.1180.10">
    <property type="entry name" value="Udp N-acetylglucosamine O-acyltransferase, C-terminal domain"/>
    <property type="match status" value="1"/>
</dbReference>
<dbReference type="PIRSF" id="PIRSF000456">
    <property type="entry name" value="UDP-GlcNAc_acltr"/>
    <property type="match status" value="1"/>
</dbReference>
<name>A0A090CY10_9BACT</name>
<reference evidence="8" key="1">
    <citation type="submission" date="2013-12" db="EMBL/GenBank/DDBJ databases">
        <authorList>
            <person name="Linke B."/>
        </authorList>
    </citation>
    <scope>NUCLEOTIDE SEQUENCE [LARGE SCALE GENOMIC DNA]</scope>
    <source>
        <strain evidence="8">CRIB-18</strain>
    </source>
</reference>
<dbReference type="RefSeq" id="WP_041016543.1">
    <property type="nucleotide sequence ID" value="NZ_CCEJ010000001.1"/>
</dbReference>
<dbReference type="InterPro" id="IPR037157">
    <property type="entry name" value="Acetyltransf_C_sf"/>
</dbReference>
<dbReference type="GO" id="GO:0008780">
    <property type="term" value="F:acyl-[acyl-carrier-protein]-UDP-N-acetylglucosamine O-acyltransferase activity"/>
    <property type="evidence" value="ECO:0007669"/>
    <property type="project" value="UniProtKB-UniRule"/>
</dbReference>
<dbReference type="SUPFAM" id="SSF51161">
    <property type="entry name" value="Trimeric LpxA-like enzymes"/>
    <property type="match status" value="1"/>
</dbReference>
<dbReference type="NCBIfam" id="TIGR01852">
    <property type="entry name" value="lipid_A_lpxA"/>
    <property type="match status" value="1"/>
</dbReference>
<dbReference type="PANTHER" id="PTHR43480">
    <property type="entry name" value="ACYL-[ACYL-CARRIER-PROTEIN]--UDP-N-ACETYLGLUCOSAMINE O-ACYLTRANSFERASE"/>
    <property type="match status" value="1"/>
</dbReference>
<dbReference type="Pfam" id="PF00132">
    <property type="entry name" value="Hexapep"/>
    <property type="match status" value="2"/>
</dbReference>
<dbReference type="EMBL" id="CCEJ010000001">
    <property type="protein sequence ID" value="CDR33046.1"/>
    <property type="molecule type" value="Genomic_DNA"/>
</dbReference>
<dbReference type="Gene3D" id="2.160.10.10">
    <property type="entry name" value="Hexapeptide repeat proteins"/>
    <property type="match status" value="1"/>
</dbReference>
<evidence type="ECO:0000256" key="4">
    <source>
        <dbReference type="ARBA" id="ARBA00023098"/>
    </source>
</evidence>
<keyword evidence="6" id="KW-0963">Cytoplasm</keyword>
<dbReference type="PANTHER" id="PTHR43480:SF1">
    <property type="entry name" value="ACYL-[ACYL-CARRIER-PROTEIN]--UDP-N-ACETYLGLUCOSAMINE O-ACYLTRANSFERASE, MITOCHONDRIAL-RELATED"/>
    <property type="match status" value="1"/>
</dbReference>
<dbReference type="EC" id="2.3.1.129" evidence="6"/>
<protein>
    <recommendedName>
        <fullName evidence="6">Acyl-[acyl-carrier-protein]--UDP-N-acetylglucosamine O-acyltransferase</fullName>
        <shortName evidence="6">UDP-N-acetylglucosamine acyltransferase</shortName>
        <ecNumber evidence="6">2.3.1.129</ecNumber>
    </recommendedName>
</protein>
<comment type="pathway">
    <text evidence="6">Glycolipid biosynthesis; lipid IV(A) biosynthesis; lipid IV(A) from (3R)-3-hydroxytetradecanoyl-[acyl-carrier-protein] and UDP-N-acetyl-alpha-D-glucosamine: step 1/6.</text>
</comment>
<gene>
    <name evidence="6 8" type="primary">lpxA</name>
    <name evidence="8" type="ORF">CSEC_0207</name>
</gene>
<dbReference type="Proteomes" id="UP000031552">
    <property type="component" value="Unassembled WGS sequence"/>
</dbReference>
<keyword evidence="1 6" id="KW-0444">Lipid biosynthesis</keyword>
<keyword evidence="2 6" id="KW-0441">Lipid A biosynthesis</keyword>
<dbReference type="UniPathway" id="UPA00359">
    <property type="reaction ID" value="UER00477"/>
</dbReference>